<evidence type="ECO:0000259" key="5">
    <source>
        <dbReference type="PROSITE" id="PS51063"/>
    </source>
</evidence>
<feature type="domain" description="HTH crp-type" evidence="5">
    <location>
        <begin position="142"/>
        <end position="215"/>
    </location>
</feature>
<evidence type="ECO:0000256" key="2">
    <source>
        <dbReference type="ARBA" id="ARBA00023125"/>
    </source>
</evidence>
<evidence type="ECO:0000259" key="4">
    <source>
        <dbReference type="PROSITE" id="PS50042"/>
    </source>
</evidence>
<keyword evidence="7" id="KW-1185">Reference proteome</keyword>
<dbReference type="InterPro" id="IPR050397">
    <property type="entry name" value="Env_Response_Regulators"/>
</dbReference>
<dbReference type="SUPFAM" id="SSF46785">
    <property type="entry name" value="Winged helix' DNA-binding domain"/>
    <property type="match status" value="1"/>
</dbReference>
<dbReference type="Gene3D" id="1.10.10.10">
    <property type="entry name" value="Winged helix-like DNA-binding domain superfamily/Winged helix DNA-binding domain"/>
    <property type="match status" value="1"/>
</dbReference>
<dbReference type="PROSITE" id="PS00889">
    <property type="entry name" value="CNMP_BINDING_2"/>
    <property type="match status" value="1"/>
</dbReference>
<dbReference type="InterPro" id="IPR012318">
    <property type="entry name" value="HTH_CRP"/>
</dbReference>
<dbReference type="InterPro" id="IPR000595">
    <property type="entry name" value="cNMP-bd_dom"/>
</dbReference>
<dbReference type="Gene3D" id="2.60.120.10">
    <property type="entry name" value="Jelly Rolls"/>
    <property type="match status" value="1"/>
</dbReference>
<organism evidence="6 7">
    <name type="scientific">Terrabacter carboxydivorans</name>
    <dbReference type="NCBI Taxonomy" id="619730"/>
    <lineage>
        <taxon>Bacteria</taxon>
        <taxon>Bacillati</taxon>
        <taxon>Actinomycetota</taxon>
        <taxon>Actinomycetes</taxon>
        <taxon>Micrococcales</taxon>
        <taxon>Intrasporangiaceae</taxon>
        <taxon>Terrabacter</taxon>
    </lineage>
</organism>
<evidence type="ECO:0000256" key="1">
    <source>
        <dbReference type="ARBA" id="ARBA00023015"/>
    </source>
</evidence>
<proteinExistence type="predicted"/>
<gene>
    <name evidence="6" type="ORF">GCM10009858_01550</name>
</gene>
<protein>
    <submittedName>
        <fullName evidence="6">Crp/Fnr family transcriptional regulator</fullName>
    </submittedName>
</protein>
<dbReference type="PRINTS" id="PR00103">
    <property type="entry name" value="CAMPKINASE"/>
</dbReference>
<reference evidence="6 7" key="1">
    <citation type="journal article" date="2019" name="Int. J. Syst. Evol. Microbiol.">
        <title>The Global Catalogue of Microorganisms (GCM) 10K type strain sequencing project: providing services to taxonomists for standard genome sequencing and annotation.</title>
        <authorList>
            <consortium name="The Broad Institute Genomics Platform"/>
            <consortium name="The Broad Institute Genome Sequencing Center for Infectious Disease"/>
            <person name="Wu L."/>
            <person name="Ma J."/>
        </authorList>
    </citation>
    <scope>NUCLEOTIDE SEQUENCE [LARGE SCALE GENOMIC DNA]</scope>
    <source>
        <strain evidence="6 7">JCM 16259</strain>
    </source>
</reference>
<dbReference type="EMBL" id="BAAARE010000001">
    <property type="protein sequence ID" value="GAA2468008.1"/>
    <property type="molecule type" value="Genomic_DNA"/>
</dbReference>
<dbReference type="InterPro" id="IPR014710">
    <property type="entry name" value="RmlC-like_jellyroll"/>
</dbReference>
<dbReference type="Pfam" id="PF13545">
    <property type="entry name" value="HTH_Crp_2"/>
    <property type="match status" value="1"/>
</dbReference>
<dbReference type="InterPro" id="IPR036388">
    <property type="entry name" value="WH-like_DNA-bd_sf"/>
</dbReference>
<keyword evidence="2" id="KW-0238">DNA-binding</keyword>
<evidence type="ECO:0000256" key="3">
    <source>
        <dbReference type="ARBA" id="ARBA00023163"/>
    </source>
</evidence>
<dbReference type="PANTHER" id="PTHR24567">
    <property type="entry name" value="CRP FAMILY TRANSCRIPTIONAL REGULATORY PROTEIN"/>
    <property type="match status" value="1"/>
</dbReference>
<dbReference type="SMART" id="SM00100">
    <property type="entry name" value="cNMP"/>
    <property type="match status" value="1"/>
</dbReference>
<dbReference type="PROSITE" id="PS51063">
    <property type="entry name" value="HTH_CRP_2"/>
    <property type="match status" value="1"/>
</dbReference>
<dbReference type="RefSeq" id="WP_344252203.1">
    <property type="nucleotide sequence ID" value="NZ_BAAARE010000001.1"/>
</dbReference>
<dbReference type="PROSITE" id="PS50042">
    <property type="entry name" value="CNMP_BINDING_3"/>
    <property type="match status" value="1"/>
</dbReference>
<accession>A0ABN3KNL5</accession>
<dbReference type="InterPro" id="IPR018488">
    <property type="entry name" value="cNMP-bd_CS"/>
</dbReference>
<keyword evidence="3" id="KW-0804">Transcription</keyword>
<dbReference type="SUPFAM" id="SSF51206">
    <property type="entry name" value="cAMP-binding domain-like"/>
    <property type="match status" value="1"/>
</dbReference>
<dbReference type="InterPro" id="IPR036390">
    <property type="entry name" value="WH_DNA-bd_sf"/>
</dbReference>
<dbReference type="PANTHER" id="PTHR24567:SF74">
    <property type="entry name" value="HTH-TYPE TRANSCRIPTIONAL REGULATOR ARCR"/>
    <property type="match status" value="1"/>
</dbReference>
<comment type="caution">
    <text evidence="6">The sequence shown here is derived from an EMBL/GenBank/DDBJ whole genome shotgun (WGS) entry which is preliminary data.</text>
</comment>
<evidence type="ECO:0000313" key="7">
    <source>
        <dbReference type="Proteomes" id="UP001500730"/>
    </source>
</evidence>
<name>A0ABN3KNL5_9MICO</name>
<feature type="domain" description="Cyclic nucleotide-binding" evidence="4">
    <location>
        <begin position="7"/>
        <end position="128"/>
    </location>
</feature>
<dbReference type="CDD" id="cd00038">
    <property type="entry name" value="CAP_ED"/>
    <property type="match status" value="1"/>
</dbReference>
<keyword evidence="1" id="KW-0805">Transcription regulation</keyword>
<evidence type="ECO:0000313" key="6">
    <source>
        <dbReference type="EMBL" id="GAA2468008.1"/>
    </source>
</evidence>
<dbReference type="Proteomes" id="UP001500730">
    <property type="component" value="Unassembled WGS sequence"/>
</dbReference>
<dbReference type="SMART" id="SM00419">
    <property type="entry name" value="HTH_CRP"/>
    <property type="match status" value="1"/>
</dbReference>
<sequence length="224" mass="24306">MNVDVGLLSELAAEERREVLATMHRHSYVAGEVVFHEGDAADSVHFVVEGRVVARRSSEHGDRLAYAVMGPGQAFGELAMIVRAGRRTATIEAVEPTVTLALRYADFERLCARRPEVSRLLVRLLAARVNRLTEALMEALHTSADTRVVHSLVSLCGVYSTGAQGHSPVSVQLNQTVLAELAGVTRPTANRVLRRLEADGVVTLDRGRVVVLDPEALRRAGARG</sequence>
<dbReference type="InterPro" id="IPR018490">
    <property type="entry name" value="cNMP-bd_dom_sf"/>
</dbReference>
<dbReference type="Pfam" id="PF00027">
    <property type="entry name" value="cNMP_binding"/>
    <property type="match status" value="1"/>
</dbReference>